<keyword evidence="9" id="KW-1185">Reference proteome</keyword>
<evidence type="ECO:0000256" key="1">
    <source>
        <dbReference type="ARBA" id="ARBA00004651"/>
    </source>
</evidence>
<keyword evidence="5 6" id="KW-0472">Membrane</keyword>
<feature type="transmembrane region" description="Helical" evidence="6">
    <location>
        <begin position="55"/>
        <end position="76"/>
    </location>
</feature>
<gene>
    <name evidence="8" type="ORF">F1599_21805</name>
</gene>
<accession>A0A5M8A3G9</accession>
<feature type="transmembrane region" description="Helical" evidence="6">
    <location>
        <begin position="156"/>
        <end position="177"/>
    </location>
</feature>
<dbReference type="CDD" id="cd06261">
    <property type="entry name" value="TM_PBP2"/>
    <property type="match status" value="1"/>
</dbReference>
<comment type="similarity">
    <text evidence="6">Belongs to the binding-protein-dependent transport system permease family.</text>
</comment>
<dbReference type="GO" id="GO:0005886">
    <property type="term" value="C:plasma membrane"/>
    <property type="evidence" value="ECO:0007669"/>
    <property type="project" value="UniProtKB-SubCell"/>
</dbReference>
<evidence type="ECO:0000256" key="2">
    <source>
        <dbReference type="ARBA" id="ARBA00022448"/>
    </source>
</evidence>
<keyword evidence="3 6" id="KW-0812">Transmembrane</keyword>
<proteinExistence type="inferred from homology"/>
<organism evidence="8 9">
    <name type="scientific">Cupriavidus cauae</name>
    <dbReference type="NCBI Taxonomy" id="2608999"/>
    <lineage>
        <taxon>Bacteria</taxon>
        <taxon>Pseudomonadati</taxon>
        <taxon>Pseudomonadota</taxon>
        <taxon>Betaproteobacteria</taxon>
        <taxon>Burkholderiales</taxon>
        <taxon>Burkholderiaceae</taxon>
        <taxon>Cupriavidus</taxon>
    </lineage>
</organism>
<dbReference type="AlphaFoldDB" id="A0A5M8A3G9"/>
<reference evidence="8 9" key="1">
    <citation type="submission" date="2019-09" db="EMBL/GenBank/DDBJ databases">
        <title>Isolation of a novel species in the genus Cupriavidus from patients with sepsis using whole genome sequencing.</title>
        <authorList>
            <person name="Kweon O.J."/>
            <person name="Lee M.-K."/>
        </authorList>
    </citation>
    <scope>NUCLEOTIDE SEQUENCE [LARGE SCALE GENOMIC DNA]</scope>
    <source>
        <strain evidence="8 9">MKL-01</strain>
    </source>
</reference>
<evidence type="ECO:0000256" key="4">
    <source>
        <dbReference type="ARBA" id="ARBA00022989"/>
    </source>
</evidence>
<name>A0A5M8A3G9_9BURK</name>
<keyword evidence="2 6" id="KW-0813">Transport</keyword>
<dbReference type="InterPro" id="IPR051204">
    <property type="entry name" value="ABC_transp_perm/SBD"/>
</dbReference>
<dbReference type="EMBL" id="VWRN01000054">
    <property type="protein sequence ID" value="KAA6118277.1"/>
    <property type="molecule type" value="Genomic_DNA"/>
</dbReference>
<evidence type="ECO:0000256" key="6">
    <source>
        <dbReference type="RuleBase" id="RU363032"/>
    </source>
</evidence>
<dbReference type="SUPFAM" id="SSF161098">
    <property type="entry name" value="MetI-like"/>
    <property type="match status" value="1"/>
</dbReference>
<sequence length="216" mass="22782">MDLISYLQHSWPTLLKMTGEHLALVGAAVGLAILIGVPLGILATRWRWLATPMMTLATVVLTIPSIALFGLMIPVFARFGHALGYLPAVTAVFLYSLLPILRNTYVALAGIDSGIQEAGRGIGMTTWQRMRLVDLPLAVPVILGGVRTAVVMNIGVATIAALIGAGGLGVLILQAISQSNMSKLAVGAVLVSLLAIVADVCLQWLQRVLTPKGIRT</sequence>
<dbReference type="Gene3D" id="1.10.3720.10">
    <property type="entry name" value="MetI-like"/>
    <property type="match status" value="1"/>
</dbReference>
<dbReference type="RefSeq" id="WP_149317948.1">
    <property type="nucleotide sequence ID" value="NZ_CP080293.1"/>
</dbReference>
<dbReference type="PROSITE" id="PS50928">
    <property type="entry name" value="ABC_TM1"/>
    <property type="match status" value="1"/>
</dbReference>
<dbReference type="PANTHER" id="PTHR30177">
    <property type="entry name" value="GLYCINE BETAINE/L-PROLINE TRANSPORT SYSTEM PERMEASE PROTEIN PROW"/>
    <property type="match status" value="1"/>
</dbReference>
<dbReference type="PANTHER" id="PTHR30177:SF4">
    <property type="entry name" value="OSMOPROTECTANT IMPORT PERMEASE PROTEIN OSMW"/>
    <property type="match status" value="1"/>
</dbReference>
<dbReference type="InterPro" id="IPR000515">
    <property type="entry name" value="MetI-like"/>
</dbReference>
<keyword evidence="4 6" id="KW-1133">Transmembrane helix</keyword>
<comment type="subcellular location">
    <subcellularLocation>
        <location evidence="1 6">Cell membrane</location>
        <topology evidence="1 6">Multi-pass membrane protein</topology>
    </subcellularLocation>
</comment>
<dbReference type="GO" id="GO:0031460">
    <property type="term" value="P:glycine betaine transport"/>
    <property type="evidence" value="ECO:0007669"/>
    <property type="project" value="TreeGrafter"/>
</dbReference>
<dbReference type="FunFam" id="1.10.3720.10:FF:000001">
    <property type="entry name" value="Glycine betaine ABC transporter, permease"/>
    <property type="match status" value="1"/>
</dbReference>
<evidence type="ECO:0000256" key="3">
    <source>
        <dbReference type="ARBA" id="ARBA00022692"/>
    </source>
</evidence>
<evidence type="ECO:0000313" key="9">
    <source>
        <dbReference type="Proteomes" id="UP000324324"/>
    </source>
</evidence>
<evidence type="ECO:0000256" key="5">
    <source>
        <dbReference type="ARBA" id="ARBA00023136"/>
    </source>
</evidence>
<evidence type="ECO:0000313" key="8">
    <source>
        <dbReference type="EMBL" id="KAA6118277.1"/>
    </source>
</evidence>
<protein>
    <submittedName>
        <fullName evidence="8">ABC transporter permease</fullName>
    </submittedName>
</protein>
<feature type="transmembrane region" description="Helical" evidence="6">
    <location>
        <begin position="82"/>
        <end position="101"/>
    </location>
</feature>
<feature type="transmembrane region" description="Helical" evidence="6">
    <location>
        <begin position="184"/>
        <end position="205"/>
    </location>
</feature>
<feature type="domain" description="ABC transmembrane type-1" evidence="7">
    <location>
        <begin position="18"/>
        <end position="202"/>
    </location>
</feature>
<dbReference type="InterPro" id="IPR035906">
    <property type="entry name" value="MetI-like_sf"/>
</dbReference>
<evidence type="ECO:0000259" key="7">
    <source>
        <dbReference type="PROSITE" id="PS50928"/>
    </source>
</evidence>
<dbReference type="Pfam" id="PF00528">
    <property type="entry name" value="BPD_transp_1"/>
    <property type="match status" value="1"/>
</dbReference>
<comment type="caution">
    <text evidence="8">The sequence shown here is derived from an EMBL/GenBank/DDBJ whole genome shotgun (WGS) entry which is preliminary data.</text>
</comment>
<dbReference type="GO" id="GO:0055085">
    <property type="term" value="P:transmembrane transport"/>
    <property type="evidence" value="ECO:0007669"/>
    <property type="project" value="InterPro"/>
</dbReference>
<dbReference type="Proteomes" id="UP000324324">
    <property type="component" value="Unassembled WGS sequence"/>
</dbReference>
<feature type="transmembrane region" description="Helical" evidence="6">
    <location>
        <begin position="22"/>
        <end position="43"/>
    </location>
</feature>